<evidence type="ECO:0000256" key="2">
    <source>
        <dbReference type="ARBA" id="ARBA00022679"/>
    </source>
</evidence>
<gene>
    <name evidence="7" type="primary">LOC101496796</name>
</gene>
<dbReference type="PANTHER" id="PTHR12234">
    <property type="entry name" value="FORMIMINOTRANSFERASE-CYCLODEAMINASE"/>
    <property type="match status" value="1"/>
</dbReference>
<dbReference type="RefSeq" id="XP_012572038.1">
    <property type="nucleotide sequence ID" value="XM_012716584.2"/>
</dbReference>
<feature type="region of interest" description="Disordered" evidence="3">
    <location>
        <begin position="21"/>
        <end position="58"/>
    </location>
</feature>
<feature type="domain" description="Formiminotransferase N-terminal subdomain" evidence="5">
    <location>
        <begin position="497"/>
        <end position="690"/>
    </location>
</feature>
<organism evidence="6 7">
    <name type="scientific">Cicer arietinum</name>
    <name type="common">Chickpea</name>
    <name type="synonym">Garbanzo</name>
    <dbReference type="NCBI Taxonomy" id="3827"/>
    <lineage>
        <taxon>Eukaryota</taxon>
        <taxon>Viridiplantae</taxon>
        <taxon>Streptophyta</taxon>
        <taxon>Embryophyta</taxon>
        <taxon>Tracheophyta</taxon>
        <taxon>Spermatophyta</taxon>
        <taxon>Magnoliopsida</taxon>
        <taxon>eudicotyledons</taxon>
        <taxon>Gunneridae</taxon>
        <taxon>Pentapetalae</taxon>
        <taxon>rosids</taxon>
        <taxon>fabids</taxon>
        <taxon>Fabales</taxon>
        <taxon>Fabaceae</taxon>
        <taxon>Papilionoideae</taxon>
        <taxon>50 kb inversion clade</taxon>
        <taxon>NPAAA clade</taxon>
        <taxon>Hologalegina</taxon>
        <taxon>IRL clade</taxon>
        <taxon>Cicereae</taxon>
        <taxon>Cicer</taxon>
    </lineage>
</organism>
<dbReference type="PANTHER" id="PTHR12234:SF1">
    <property type="entry name" value="FORMIMINOTRANSFERASE N-TERMINAL SUBDOMAIN-CONTAINING PROTEIN"/>
    <property type="match status" value="1"/>
</dbReference>
<dbReference type="InterPro" id="IPR037070">
    <property type="entry name" value="Formiminotransferase_C_sf"/>
</dbReference>
<feature type="compositionally biased region" description="Low complexity" evidence="3">
    <location>
        <begin position="37"/>
        <end position="51"/>
    </location>
</feature>
<accession>A0A1S3E9G0</accession>
<dbReference type="InterPro" id="IPR007573">
    <property type="entry name" value="QWRF"/>
</dbReference>
<dbReference type="SMART" id="SM01222">
    <property type="entry name" value="FTCD_N"/>
    <property type="match status" value="1"/>
</dbReference>
<feature type="compositionally biased region" description="Polar residues" evidence="3">
    <location>
        <begin position="25"/>
        <end position="36"/>
    </location>
</feature>
<dbReference type="KEGG" id="cam:101496796"/>
<dbReference type="Pfam" id="PF04484">
    <property type="entry name" value="QWRF"/>
    <property type="match status" value="1"/>
</dbReference>
<evidence type="ECO:0000259" key="5">
    <source>
        <dbReference type="SMART" id="SM01222"/>
    </source>
</evidence>
<dbReference type="STRING" id="3827.A0A1S3E9G0"/>
<dbReference type="eggNOG" id="ENOG502QVNZ">
    <property type="taxonomic scope" value="Eukaryota"/>
</dbReference>
<keyword evidence="6" id="KW-1185">Reference proteome</keyword>
<dbReference type="GO" id="GO:0030409">
    <property type="term" value="F:glutamate formimidoyltransferase activity"/>
    <property type="evidence" value="ECO:0007669"/>
    <property type="project" value="UniProtKB-EC"/>
</dbReference>
<sequence>MKTQNDSPKLRHHTNRQLISRLLPSPNSSSIDSTEFPSPSSVIRKSSSTPSDINNRRHKINDDSLFNRYQQLWPSTAKINNNSGGTLADQINEDRIIEQNSKHKQKSNRECKYFELHDEIRETGGSARFTGKSMKKLNFNGSVIVPGRFSLDENAKPFLKRNSSLTSSIDIESRCSDEGLVSPARKSVVEVPSRFMSDATIRRARRGASDTNIGNLNGGDLSKPVIKRTNSVAGYKSSKTQWALSPGRSEFLSSPTKVKRVEKFLNFGFDLFKSKKSVVLNSLPVAFGNNEDVYKLRLLHNRLIQWRFVNARSHVVNANISPHAQSNLICVWDGLTKLRYSVMKKKIQYAREKLEMKIAFMLYYQLKLLEAWGGMERQHISTINATKECLHSAVCRVPLLEGAKVNIQFTSIAIRQASELTASIKSLLTSFSHAVDKTVAMVSELAKVVAQEKQLLEEFYDLLQTTSLFELQERSVNCSLIQFEGWQRKYQLMLKSILGCCKVYISESRNKSALESIERAAKLFPLAPIINKFEDVAYNRVGYTLVSELDSVSSAQPCHLTNAVLAMVKAAFENIDFELHSGTHPRVGVVDHICFHPLVDASLDQAARTARCLATDMGSSLQVPTFLYGAAHEEGRTLDSIRRTFGYFKPNSSENQWIGVPKSNTLPLKPDSGPCQVTPTKGVVVIGATNWVDNYNVPLLTSNISVVRRMAKQISGRGGGLASVQAMALTHGEGVIEVACNLLDPNKVNGERVQQEVEKVAKEEGISVEKGYYTDFSQDEIVKSYLKILEERI</sequence>
<dbReference type="PaxDb" id="3827-XP_004487381.1"/>
<reference evidence="6" key="1">
    <citation type="journal article" date="2013" name="Nat. Biotechnol.">
        <title>Draft genome sequence of chickpea (Cicer arietinum) provides a resource for trait improvement.</title>
        <authorList>
            <person name="Varshney R.K."/>
            <person name="Song C."/>
            <person name="Saxena R.K."/>
            <person name="Azam S."/>
            <person name="Yu S."/>
            <person name="Sharpe A.G."/>
            <person name="Cannon S."/>
            <person name="Baek J."/>
            <person name="Rosen B.D."/>
            <person name="Tar'an B."/>
            <person name="Millan T."/>
            <person name="Zhang X."/>
            <person name="Ramsay L.D."/>
            <person name="Iwata A."/>
            <person name="Wang Y."/>
            <person name="Nelson W."/>
            <person name="Farmer A.D."/>
            <person name="Gaur P.M."/>
            <person name="Soderlund C."/>
            <person name="Penmetsa R.V."/>
            <person name="Xu C."/>
            <person name="Bharti A.K."/>
            <person name="He W."/>
            <person name="Winter P."/>
            <person name="Zhao S."/>
            <person name="Hane J.K."/>
            <person name="Carrasquilla-Garcia N."/>
            <person name="Condie J.A."/>
            <person name="Upadhyaya H.D."/>
            <person name="Luo M.C."/>
            <person name="Thudi M."/>
            <person name="Gowda C.L."/>
            <person name="Singh N.P."/>
            <person name="Lichtenzveig J."/>
            <person name="Gali K.K."/>
            <person name="Rubio J."/>
            <person name="Nadarajan N."/>
            <person name="Dolezel J."/>
            <person name="Bansal K.C."/>
            <person name="Xu X."/>
            <person name="Edwards D."/>
            <person name="Zhang G."/>
            <person name="Kahl G."/>
            <person name="Gil J."/>
            <person name="Singh K.B."/>
            <person name="Datta S.K."/>
            <person name="Jackson S.A."/>
            <person name="Wang J."/>
            <person name="Cook D.R."/>
        </authorList>
    </citation>
    <scope>NUCLEOTIDE SEQUENCE [LARGE SCALE GENOMIC DNA]</scope>
    <source>
        <strain evidence="6">cv. CDC Frontier</strain>
    </source>
</reference>
<dbReference type="OrthoDB" id="774923at2759"/>
<dbReference type="Gene3D" id="3.30.70.670">
    <property type="entry name" value="Formiminotransferase, C-terminal subdomain"/>
    <property type="match status" value="1"/>
</dbReference>
<dbReference type="SUPFAM" id="SSF55116">
    <property type="entry name" value="Formiminotransferase domain of formiminotransferase-cyclodeaminase"/>
    <property type="match status" value="2"/>
</dbReference>
<dbReference type="GeneID" id="101496796"/>
<evidence type="ECO:0000256" key="1">
    <source>
        <dbReference type="ARBA" id="ARBA00012252"/>
    </source>
</evidence>
<protein>
    <recommendedName>
        <fullName evidence="1">glutamate formimidoyltransferase</fullName>
        <ecNumber evidence="1">2.1.2.5</ecNumber>
    </recommendedName>
</protein>
<dbReference type="InterPro" id="IPR051623">
    <property type="entry name" value="FTCD"/>
</dbReference>
<evidence type="ECO:0000313" key="7">
    <source>
        <dbReference type="RefSeq" id="XP_012572038.1"/>
    </source>
</evidence>
<proteinExistence type="predicted"/>
<dbReference type="InterPro" id="IPR012886">
    <property type="entry name" value="Formiminotransferase_N"/>
</dbReference>
<dbReference type="SMART" id="SM01221">
    <property type="entry name" value="FTCD"/>
    <property type="match status" value="1"/>
</dbReference>
<dbReference type="Pfam" id="PF07837">
    <property type="entry name" value="FTCD_N"/>
    <property type="match status" value="1"/>
</dbReference>
<name>A0A1S3E9G0_CICAR</name>
<dbReference type="InterPro" id="IPR022384">
    <property type="entry name" value="FormiminoTrfase_cat_dom_sf"/>
</dbReference>
<dbReference type="InterPro" id="IPR013802">
    <property type="entry name" value="Formiminotransferase_C"/>
</dbReference>
<evidence type="ECO:0000256" key="3">
    <source>
        <dbReference type="SAM" id="MobiDB-lite"/>
    </source>
</evidence>
<reference evidence="7" key="2">
    <citation type="submission" date="2025-08" db="UniProtKB">
        <authorList>
            <consortium name="RefSeq"/>
        </authorList>
    </citation>
    <scope>IDENTIFICATION</scope>
    <source>
        <tissue evidence="7">Etiolated seedlings</tissue>
    </source>
</reference>
<dbReference type="Proteomes" id="UP000087171">
    <property type="component" value="Chromosome Ca1"/>
</dbReference>
<evidence type="ECO:0000313" key="6">
    <source>
        <dbReference type="Proteomes" id="UP000087171"/>
    </source>
</evidence>
<dbReference type="GO" id="GO:0005542">
    <property type="term" value="F:folic acid binding"/>
    <property type="evidence" value="ECO:0007669"/>
    <property type="project" value="InterPro"/>
</dbReference>
<dbReference type="AlphaFoldDB" id="A0A1S3E9G0"/>
<dbReference type="Gene3D" id="3.30.990.10">
    <property type="entry name" value="Formiminotransferase, N-terminal subdomain"/>
    <property type="match status" value="1"/>
</dbReference>
<dbReference type="EC" id="2.1.2.5" evidence="1"/>
<keyword evidence="2" id="KW-0808">Transferase</keyword>
<dbReference type="InterPro" id="IPR037064">
    <property type="entry name" value="Formiminotransferase_N_sf"/>
</dbReference>
<feature type="domain" description="Formiminotransferase C-terminal subdomain" evidence="4">
    <location>
        <begin position="695"/>
        <end position="783"/>
    </location>
</feature>
<evidence type="ECO:0000259" key="4">
    <source>
        <dbReference type="SMART" id="SM01221"/>
    </source>
</evidence>